<feature type="domain" description="PIN" evidence="7">
    <location>
        <begin position="4"/>
        <end position="123"/>
    </location>
</feature>
<evidence type="ECO:0000256" key="4">
    <source>
        <dbReference type="ARBA" id="ARBA00022801"/>
    </source>
</evidence>
<dbReference type="PANTHER" id="PTHR38826:SF5">
    <property type="entry name" value="RIBONUCLEASE VAPC13"/>
    <property type="match status" value="1"/>
</dbReference>
<dbReference type="GO" id="GO:0090729">
    <property type="term" value="F:toxin activity"/>
    <property type="evidence" value="ECO:0007669"/>
    <property type="project" value="UniProtKB-KW"/>
</dbReference>
<evidence type="ECO:0000313" key="8">
    <source>
        <dbReference type="EMBL" id="CCI53255.1"/>
    </source>
</evidence>
<evidence type="ECO:0000256" key="6">
    <source>
        <dbReference type="HAMAP-Rule" id="MF_00265"/>
    </source>
</evidence>
<dbReference type="EMBL" id="CAJC01000143">
    <property type="protein sequence ID" value="CCI53255.1"/>
    <property type="molecule type" value="Genomic_DNA"/>
</dbReference>
<dbReference type="InterPro" id="IPR022907">
    <property type="entry name" value="VapC_family"/>
</dbReference>
<dbReference type="PANTHER" id="PTHR38826">
    <property type="entry name" value="RIBONUCLEASE VAPC13"/>
    <property type="match status" value="1"/>
</dbReference>
<dbReference type="SUPFAM" id="SSF88723">
    <property type="entry name" value="PIN domain-like"/>
    <property type="match status" value="1"/>
</dbReference>
<feature type="binding site" evidence="6">
    <location>
        <position position="98"/>
    </location>
    <ligand>
        <name>Mg(2+)</name>
        <dbReference type="ChEBI" id="CHEBI:18420"/>
    </ligand>
</feature>
<keyword evidence="3 6" id="KW-0479">Metal-binding</keyword>
<dbReference type="InterPro" id="IPR052106">
    <property type="entry name" value="PINc/VapC_TA"/>
</dbReference>
<evidence type="ECO:0000256" key="3">
    <source>
        <dbReference type="ARBA" id="ARBA00022723"/>
    </source>
</evidence>
<organism evidence="8 9">
    <name type="scientific">Nostocoides jenkinsii Ben 74</name>
    <dbReference type="NCBI Taxonomy" id="1193518"/>
    <lineage>
        <taxon>Bacteria</taxon>
        <taxon>Bacillati</taxon>
        <taxon>Actinomycetota</taxon>
        <taxon>Actinomycetes</taxon>
        <taxon>Micrococcales</taxon>
        <taxon>Intrasporangiaceae</taxon>
        <taxon>Nostocoides</taxon>
    </lineage>
</organism>
<evidence type="ECO:0000256" key="2">
    <source>
        <dbReference type="ARBA" id="ARBA00022722"/>
    </source>
</evidence>
<dbReference type="GO" id="GO:0004540">
    <property type="term" value="F:RNA nuclease activity"/>
    <property type="evidence" value="ECO:0007669"/>
    <property type="project" value="InterPro"/>
</dbReference>
<accession>A0A077MBK6</accession>
<dbReference type="EC" id="3.1.-.-" evidence="6"/>
<proteinExistence type="inferred from homology"/>
<evidence type="ECO:0000313" key="9">
    <source>
        <dbReference type="Proteomes" id="UP000035720"/>
    </source>
</evidence>
<name>A0A077MBK6_9MICO</name>
<keyword evidence="4 6" id="KW-0378">Hydrolase</keyword>
<evidence type="ECO:0000256" key="1">
    <source>
        <dbReference type="ARBA" id="ARBA00022649"/>
    </source>
</evidence>
<dbReference type="InterPro" id="IPR002716">
    <property type="entry name" value="PIN_dom"/>
</dbReference>
<protein>
    <recommendedName>
        <fullName evidence="6">Ribonuclease VapC</fullName>
        <shortName evidence="6">RNase VapC</shortName>
        <ecNumber evidence="6">3.1.-.-</ecNumber>
    </recommendedName>
    <alternativeName>
        <fullName evidence="6">Toxin VapC</fullName>
    </alternativeName>
</protein>
<comment type="similarity">
    <text evidence="6">Belongs to the PINc/VapC protein family.</text>
</comment>
<keyword evidence="1 6" id="KW-1277">Toxin-antitoxin system</keyword>
<dbReference type="GO" id="GO:0016787">
    <property type="term" value="F:hydrolase activity"/>
    <property type="evidence" value="ECO:0007669"/>
    <property type="project" value="UniProtKB-KW"/>
</dbReference>
<dbReference type="Gene3D" id="3.40.50.1010">
    <property type="entry name" value="5'-nuclease"/>
    <property type="match status" value="1"/>
</dbReference>
<dbReference type="Pfam" id="PF01850">
    <property type="entry name" value="PIN"/>
    <property type="match status" value="1"/>
</dbReference>
<keyword evidence="2 6" id="KW-0540">Nuclease</keyword>
<sequence>MSWFIDSTIPIYAMRAESAWRPRCRAFLARAAAENRPLHCSVEALQEVLFHRLRRTSREQALAEVVALEASVVAHDFSLDVWRSARQLAAGGDLRGRDAIHAATALALGFTEIVSIDADFDGAPGLRRVNP</sequence>
<reference evidence="8 9" key="1">
    <citation type="journal article" date="2013" name="ISME J.">
        <title>A metabolic model for members of the genus Tetrasphaera involved in enhanced biological phosphorus removal.</title>
        <authorList>
            <person name="Kristiansen R."/>
            <person name="Nguyen H.T.T."/>
            <person name="Saunders A.M."/>
            <person name="Nielsen J.L."/>
            <person name="Wimmer R."/>
            <person name="Le V.Q."/>
            <person name="McIlroy S.J."/>
            <person name="Petrovski S."/>
            <person name="Seviour R.J."/>
            <person name="Calteau A."/>
            <person name="Nielsen K.L."/>
            <person name="Nielsen P.H."/>
        </authorList>
    </citation>
    <scope>NUCLEOTIDE SEQUENCE [LARGE SCALE GENOMIC DNA]</scope>
    <source>
        <strain evidence="8 9">Ben 74</strain>
    </source>
</reference>
<keyword evidence="9" id="KW-1185">Reference proteome</keyword>
<dbReference type="STRING" id="1193518.BN13_330013"/>
<feature type="binding site" evidence="6">
    <location>
        <position position="6"/>
    </location>
    <ligand>
        <name>Mg(2+)</name>
        <dbReference type="ChEBI" id="CHEBI:18420"/>
    </ligand>
</feature>
<dbReference type="InterPro" id="IPR029060">
    <property type="entry name" value="PIN-like_dom_sf"/>
</dbReference>
<dbReference type="AlphaFoldDB" id="A0A077MBK6"/>
<dbReference type="GO" id="GO:0000287">
    <property type="term" value="F:magnesium ion binding"/>
    <property type="evidence" value="ECO:0007669"/>
    <property type="project" value="UniProtKB-UniRule"/>
</dbReference>
<evidence type="ECO:0000259" key="7">
    <source>
        <dbReference type="Pfam" id="PF01850"/>
    </source>
</evidence>
<gene>
    <name evidence="6" type="primary">vapC</name>
    <name evidence="8" type="ORF">BN13_330013</name>
</gene>
<dbReference type="CDD" id="cd09854">
    <property type="entry name" value="PIN_VapC-like"/>
    <property type="match status" value="1"/>
</dbReference>
<dbReference type="Proteomes" id="UP000035720">
    <property type="component" value="Unassembled WGS sequence"/>
</dbReference>
<dbReference type="RefSeq" id="WP_268806954.1">
    <property type="nucleotide sequence ID" value="NZ_HF571038.1"/>
</dbReference>
<keyword evidence="6" id="KW-0800">Toxin</keyword>
<keyword evidence="5 6" id="KW-0460">Magnesium</keyword>
<evidence type="ECO:0000256" key="5">
    <source>
        <dbReference type="ARBA" id="ARBA00022842"/>
    </source>
</evidence>
<comment type="caution">
    <text evidence="8">The sequence shown here is derived from an EMBL/GenBank/DDBJ whole genome shotgun (WGS) entry which is preliminary data.</text>
</comment>
<comment type="cofactor">
    <cofactor evidence="6">
        <name>Mg(2+)</name>
        <dbReference type="ChEBI" id="CHEBI:18420"/>
    </cofactor>
</comment>
<comment type="function">
    <text evidence="6">Toxic component of a toxin-antitoxin (TA) system. An RNase.</text>
</comment>
<dbReference type="HAMAP" id="MF_00265">
    <property type="entry name" value="VapC_Nob1"/>
    <property type="match status" value="1"/>
</dbReference>